<keyword evidence="3" id="KW-1185">Reference proteome</keyword>
<sequence length="199" mass="20812">MAKTKKSTSMGSWSDLGYSSYQAGRHTKNRPPQHNGDNVSSGEVASANEASDNVVINGPKKVESNPCTDSTGTSETQVKARDSVSGAAPVPSQHTCCTPSSLILHQRHQSSDQPHRDIAEWVNGAGLGGRFNRNYAPSAYSGTSSWSHLSTASSTGTGGELTTVLQPAPDHIFASTGGWCSSGSLSEPFLYPSGSLVLD</sequence>
<feature type="compositionally biased region" description="Polar residues" evidence="1">
    <location>
        <begin position="65"/>
        <end position="77"/>
    </location>
</feature>
<dbReference type="Proteomes" id="UP001321749">
    <property type="component" value="Unassembled WGS sequence"/>
</dbReference>
<feature type="compositionally biased region" description="Polar residues" evidence="1">
    <location>
        <begin position="7"/>
        <end position="22"/>
    </location>
</feature>
<feature type="region of interest" description="Disordered" evidence="1">
    <location>
        <begin position="1"/>
        <end position="92"/>
    </location>
</feature>
<evidence type="ECO:0000313" key="3">
    <source>
        <dbReference type="Proteomes" id="UP001321749"/>
    </source>
</evidence>
<protein>
    <submittedName>
        <fullName evidence="2">Uncharacterized protein</fullName>
    </submittedName>
</protein>
<proteinExistence type="predicted"/>
<feature type="compositionally biased region" description="Polar residues" evidence="1">
    <location>
        <begin position="32"/>
        <end position="51"/>
    </location>
</feature>
<evidence type="ECO:0000256" key="1">
    <source>
        <dbReference type="SAM" id="MobiDB-lite"/>
    </source>
</evidence>
<accession>A0AAV9HVK6</accession>
<gene>
    <name evidence="2" type="ORF">QBC42DRAFT_283997</name>
</gene>
<evidence type="ECO:0000313" key="2">
    <source>
        <dbReference type="EMBL" id="KAK4464899.1"/>
    </source>
</evidence>
<reference evidence="2" key="2">
    <citation type="submission" date="2023-06" db="EMBL/GenBank/DDBJ databases">
        <authorList>
            <consortium name="Lawrence Berkeley National Laboratory"/>
            <person name="Mondo S.J."/>
            <person name="Hensen N."/>
            <person name="Bonometti L."/>
            <person name="Westerberg I."/>
            <person name="Brannstrom I.O."/>
            <person name="Guillou S."/>
            <person name="Cros-Aarteil S."/>
            <person name="Calhoun S."/>
            <person name="Haridas S."/>
            <person name="Kuo A."/>
            <person name="Pangilinan J."/>
            <person name="Riley R."/>
            <person name="Labutti K."/>
            <person name="Andreopoulos B."/>
            <person name="Lipzen A."/>
            <person name="Chen C."/>
            <person name="Yanf M."/>
            <person name="Daum C."/>
            <person name="Ng V."/>
            <person name="Clum A."/>
            <person name="Steindorff A."/>
            <person name="Ohm R."/>
            <person name="Martin F."/>
            <person name="Silar P."/>
            <person name="Natvig D."/>
            <person name="Lalanne C."/>
            <person name="Gautier V."/>
            <person name="Ament-Velasquez S.L."/>
            <person name="Kruys A."/>
            <person name="Hutchinson M.I."/>
            <person name="Powell A.J."/>
            <person name="Barry K."/>
            <person name="Miller A.N."/>
            <person name="Grigoriev I.V."/>
            <person name="Debuchy R."/>
            <person name="Gladieux P."/>
            <person name="Thoren M.H."/>
            <person name="Johannesson H."/>
        </authorList>
    </citation>
    <scope>NUCLEOTIDE SEQUENCE</scope>
    <source>
        <strain evidence="2">PSN324</strain>
    </source>
</reference>
<organism evidence="2 3">
    <name type="scientific">Cladorrhinum samala</name>
    <dbReference type="NCBI Taxonomy" id="585594"/>
    <lineage>
        <taxon>Eukaryota</taxon>
        <taxon>Fungi</taxon>
        <taxon>Dikarya</taxon>
        <taxon>Ascomycota</taxon>
        <taxon>Pezizomycotina</taxon>
        <taxon>Sordariomycetes</taxon>
        <taxon>Sordariomycetidae</taxon>
        <taxon>Sordariales</taxon>
        <taxon>Podosporaceae</taxon>
        <taxon>Cladorrhinum</taxon>
    </lineage>
</organism>
<dbReference type="AlphaFoldDB" id="A0AAV9HVK6"/>
<comment type="caution">
    <text evidence="2">The sequence shown here is derived from an EMBL/GenBank/DDBJ whole genome shotgun (WGS) entry which is preliminary data.</text>
</comment>
<dbReference type="EMBL" id="MU864944">
    <property type="protein sequence ID" value="KAK4464899.1"/>
    <property type="molecule type" value="Genomic_DNA"/>
</dbReference>
<reference evidence="2" key="1">
    <citation type="journal article" date="2023" name="Mol. Phylogenet. Evol.">
        <title>Genome-scale phylogeny and comparative genomics of the fungal order Sordariales.</title>
        <authorList>
            <person name="Hensen N."/>
            <person name="Bonometti L."/>
            <person name="Westerberg I."/>
            <person name="Brannstrom I.O."/>
            <person name="Guillou S."/>
            <person name="Cros-Aarteil S."/>
            <person name="Calhoun S."/>
            <person name="Haridas S."/>
            <person name="Kuo A."/>
            <person name="Mondo S."/>
            <person name="Pangilinan J."/>
            <person name="Riley R."/>
            <person name="LaButti K."/>
            <person name="Andreopoulos B."/>
            <person name="Lipzen A."/>
            <person name="Chen C."/>
            <person name="Yan M."/>
            <person name="Daum C."/>
            <person name="Ng V."/>
            <person name="Clum A."/>
            <person name="Steindorff A."/>
            <person name="Ohm R.A."/>
            <person name="Martin F."/>
            <person name="Silar P."/>
            <person name="Natvig D.O."/>
            <person name="Lalanne C."/>
            <person name="Gautier V."/>
            <person name="Ament-Velasquez S.L."/>
            <person name="Kruys A."/>
            <person name="Hutchinson M.I."/>
            <person name="Powell A.J."/>
            <person name="Barry K."/>
            <person name="Miller A.N."/>
            <person name="Grigoriev I.V."/>
            <person name="Debuchy R."/>
            <person name="Gladieux P."/>
            <person name="Hiltunen Thoren M."/>
            <person name="Johannesson H."/>
        </authorList>
    </citation>
    <scope>NUCLEOTIDE SEQUENCE</scope>
    <source>
        <strain evidence="2">PSN324</strain>
    </source>
</reference>
<name>A0AAV9HVK6_9PEZI</name>